<sequence>MQSSVSPFKTRLKAMPQQLLLCVLTIRKGTTILHSDALIKNRWTYSEGALINADWYY</sequence>
<organism evidence="1 2">
    <name type="scientific">Paraglaciecola chathamensis S18K6</name>
    <dbReference type="NCBI Taxonomy" id="1127672"/>
    <lineage>
        <taxon>Bacteria</taxon>
        <taxon>Pseudomonadati</taxon>
        <taxon>Pseudomonadota</taxon>
        <taxon>Gammaproteobacteria</taxon>
        <taxon>Alteromonadales</taxon>
        <taxon>Alteromonadaceae</taxon>
        <taxon>Paraglaciecola</taxon>
    </lineage>
</organism>
<protein>
    <submittedName>
        <fullName evidence="1">Uncharacterized protein</fullName>
    </submittedName>
</protein>
<dbReference type="EMBL" id="BAEM01000042">
    <property type="protein sequence ID" value="GAC11235.1"/>
    <property type="molecule type" value="Genomic_DNA"/>
</dbReference>
<dbReference type="Proteomes" id="UP000006320">
    <property type="component" value="Unassembled WGS sequence"/>
</dbReference>
<reference evidence="1 2" key="1">
    <citation type="journal article" date="2017" name="Antonie Van Leeuwenhoek">
        <title>Rhizobium rhizosphaerae sp. nov., a novel species isolated from rice rhizosphere.</title>
        <authorList>
            <person name="Zhao J.J."/>
            <person name="Zhang J."/>
            <person name="Zhang R.J."/>
            <person name="Zhang C.W."/>
            <person name="Yin H.Q."/>
            <person name="Zhang X.X."/>
        </authorList>
    </citation>
    <scope>NUCLEOTIDE SEQUENCE [LARGE SCALE GENOMIC DNA]</scope>
    <source>
        <strain evidence="1 2">S18K6</strain>
    </source>
</reference>
<evidence type="ECO:0000313" key="1">
    <source>
        <dbReference type="EMBL" id="GAC11235.1"/>
    </source>
</evidence>
<name>A0AAV3V3Z6_9ALTE</name>
<gene>
    <name evidence="1" type="ORF">GCHA_3300</name>
</gene>
<evidence type="ECO:0000313" key="2">
    <source>
        <dbReference type="Proteomes" id="UP000006320"/>
    </source>
</evidence>
<proteinExistence type="predicted"/>
<dbReference type="AlphaFoldDB" id="A0AAV3V3Z6"/>
<comment type="caution">
    <text evidence="1">The sequence shown here is derived from an EMBL/GenBank/DDBJ whole genome shotgun (WGS) entry which is preliminary data.</text>
</comment>
<accession>A0AAV3V3Z6</accession>